<keyword evidence="2" id="KW-0732">Signal</keyword>
<reference evidence="4 5" key="1">
    <citation type="submission" date="2020-12" db="EMBL/GenBank/DDBJ databases">
        <title>Vagococcus allomyrinae sp. nov. and Enterococcus lavae sp. nov., isolated from the larvae of Allomyrina dichotoma.</title>
        <authorList>
            <person name="Lee S.D."/>
        </authorList>
    </citation>
    <scope>NUCLEOTIDE SEQUENCE [LARGE SCALE GENOMIC DNA]</scope>
    <source>
        <strain evidence="4 5">BWM-S5</strain>
    </source>
</reference>
<evidence type="ECO:0000313" key="5">
    <source>
        <dbReference type="Proteomes" id="UP000673375"/>
    </source>
</evidence>
<dbReference type="InterPro" id="IPR013688">
    <property type="entry name" value="GBS_Bsp-like"/>
</dbReference>
<comment type="caution">
    <text evidence="4">The sequence shown here is derived from an EMBL/GenBank/DDBJ whole genome shotgun (WGS) entry which is preliminary data.</text>
</comment>
<feature type="compositionally biased region" description="Acidic residues" evidence="1">
    <location>
        <begin position="61"/>
        <end position="71"/>
    </location>
</feature>
<feature type="region of interest" description="Disordered" evidence="1">
    <location>
        <begin position="40"/>
        <end position="97"/>
    </location>
</feature>
<dbReference type="CDD" id="cd00161">
    <property type="entry name" value="beta-trefoil_Ricin-like"/>
    <property type="match status" value="3"/>
</dbReference>
<dbReference type="EMBL" id="JAEDXU010000006">
    <property type="protein sequence ID" value="MBP1047027.1"/>
    <property type="molecule type" value="Genomic_DNA"/>
</dbReference>
<keyword evidence="5" id="KW-1185">Reference proteome</keyword>
<dbReference type="Gene3D" id="2.80.10.50">
    <property type="match status" value="5"/>
</dbReference>
<dbReference type="Gene3D" id="2.60.40.3760">
    <property type="match status" value="1"/>
</dbReference>
<dbReference type="PROSITE" id="PS50231">
    <property type="entry name" value="RICIN_B_LECTIN"/>
    <property type="match status" value="2"/>
</dbReference>
<feature type="domain" description="Ricin B lectin" evidence="3">
    <location>
        <begin position="413"/>
        <end position="549"/>
    </location>
</feature>
<dbReference type="SUPFAM" id="SSF50370">
    <property type="entry name" value="Ricin B-like lectins"/>
    <property type="match status" value="3"/>
</dbReference>
<dbReference type="Pfam" id="PF01841">
    <property type="entry name" value="Transglut_core"/>
    <property type="match status" value="1"/>
</dbReference>
<dbReference type="Pfam" id="PF08481">
    <property type="entry name" value="GBS_Bsp-like"/>
    <property type="match status" value="1"/>
</dbReference>
<dbReference type="InterPro" id="IPR002931">
    <property type="entry name" value="Transglutaminase-like"/>
</dbReference>
<dbReference type="InterPro" id="IPR000772">
    <property type="entry name" value="Ricin_B_lectin"/>
</dbReference>
<evidence type="ECO:0000256" key="1">
    <source>
        <dbReference type="SAM" id="MobiDB-lite"/>
    </source>
</evidence>
<dbReference type="InterPro" id="IPR035992">
    <property type="entry name" value="Ricin_B-like_lectins"/>
</dbReference>
<dbReference type="RefSeq" id="WP_209557818.1">
    <property type="nucleotide sequence ID" value="NZ_JAEDXU010000006.1"/>
</dbReference>
<evidence type="ECO:0000256" key="2">
    <source>
        <dbReference type="SAM" id="SignalP"/>
    </source>
</evidence>
<sequence>MKKKLVYMLLSASLLAGYGGPMFAYGTETTDSTSLIQRVDETSNQTEESENQSIKETESSVVEEVEEESSEQESQVQESQPEATEVSKTEEIEEPDVQPAETALELFSATVVQKGTYNIYSVGNSAAMLSITDASKKNSVRVELNRQLYQERGQFEVVPVDGTWYVIKNKYSGLVLDVAGGSKANGAAVQQYKQNNSDAQKWQFVDAGNGAFYIQSKLGTVLDCPGGKTAFGTKLQTYKLNRSNAQKWRFDTNINPVLKDIAEGTYQITGSGTPKTFSLNGLVKNDSAKVSLYSTSYNKANQFKLTKTSDNWYYIANVYSNKVLDIAGGSIANNIQIQQYSKNNSSAQQFRFIDAGGGYVYIQSRVGSVLDRAGASTAEGAKIQTYTLNYSAAQKWLIEAPKEPNTASVQDGVRYFLSSNVDTNRVVEISGGSTANGGNAQIWVENAVKQQKFIIEAAETGWYKLVNEKSGKVLDVAGGSVANKANVQQYTWNNSDAQKFRFIDAGSGLCYIQSKLGTYLEVDAGLNKNGANIQMYRLNRTNAQKFRLDGLNKINYVRTTILSSTTARVSVFNSSANASSMKFPTWSDTKGQDDIKWLNGSKSYDGSWSVVVNSTDFRDGGKYNTHVYANGSNYLGATSYTLKKNRTALQQSAYNVLNSVGWDLKKAFDWTRNTIGYQTSTYPAANAGAAFANEHASRGFNQRKGNCYTYASTFYYLAKELGYDAHVVVGKVVQNSGTLGDHGWVEIDINGTTYVFDAELGRPAYGGKYPYYYITYNTAGAVKYRNYRRIN</sequence>
<feature type="signal peptide" evidence="2">
    <location>
        <begin position="1"/>
        <end position="24"/>
    </location>
</feature>
<proteinExistence type="predicted"/>
<dbReference type="InterPro" id="IPR038765">
    <property type="entry name" value="Papain-like_cys_pep_sf"/>
</dbReference>
<feature type="chain" id="PRO_5047408283" evidence="2">
    <location>
        <begin position="25"/>
        <end position="791"/>
    </location>
</feature>
<dbReference type="Proteomes" id="UP000673375">
    <property type="component" value="Unassembled WGS sequence"/>
</dbReference>
<dbReference type="SUPFAM" id="SSF54001">
    <property type="entry name" value="Cysteine proteinases"/>
    <property type="match status" value="1"/>
</dbReference>
<dbReference type="Pfam" id="PF14200">
    <property type="entry name" value="RicinB_lectin_2"/>
    <property type="match status" value="3"/>
</dbReference>
<protein>
    <submittedName>
        <fullName evidence="4">RICIN domain-containing protein</fullName>
    </submittedName>
</protein>
<feature type="domain" description="Ricin B lectin" evidence="3">
    <location>
        <begin position="114"/>
        <end position="251"/>
    </location>
</feature>
<evidence type="ECO:0000259" key="3">
    <source>
        <dbReference type="SMART" id="SM00458"/>
    </source>
</evidence>
<feature type="compositionally biased region" description="Polar residues" evidence="1">
    <location>
        <begin position="40"/>
        <end position="52"/>
    </location>
</feature>
<accession>A0ABS4CK93</accession>
<feature type="domain" description="Ricin B lectin" evidence="3">
    <location>
        <begin position="264"/>
        <end position="399"/>
    </location>
</feature>
<evidence type="ECO:0000313" key="4">
    <source>
        <dbReference type="EMBL" id="MBP1047027.1"/>
    </source>
</evidence>
<gene>
    <name evidence="4" type="ORF">I6N96_12170</name>
</gene>
<organism evidence="4 5">
    <name type="scientific">Enterococcus larvae</name>
    <dbReference type="NCBI Taxonomy" id="2794352"/>
    <lineage>
        <taxon>Bacteria</taxon>
        <taxon>Bacillati</taxon>
        <taxon>Bacillota</taxon>
        <taxon>Bacilli</taxon>
        <taxon>Lactobacillales</taxon>
        <taxon>Enterococcaceae</taxon>
        <taxon>Enterococcus</taxon>
    </lineage>
</organism>
<name>A0ABS4CK93_9ENTE</name>
<dbReference type="SMART" id="SM00458">
    <property type="entry name" value="RICIN"/>
    <property type="match status" value="3"/>
</dbReference>